<dbReference type="RefSeq" id="WP_349056657.1">
    <property type="nucleotide sequence ID" value="NZ_JBBMEJ010000008.1"/>
</dbReference>
<organism evidence="2 3">
    <name type="scientific">Blautia aquisgranensis</name>
    <dbReference type="NCBI Taxonomy" id="3133153"/>
    <lineage>
        <taxon>Bacteria</taxon>
        <taxon>Bacillati</taxon>
        <taxon>Bacillota</taxon>
        <taxon>Clostridia</taxon>
        <taxon>Lachnospirales</taxon>
        <taxon>Lachnospiraceae</taxon>
        <taxon>Blautia</taxon>
    </lineage>
</organism>
<dbReference type="Proteomes" id="UP001473063">
    <property type="component" value="Unassembled WGS sequence"/>
</dbReference>
<evidence type="ECO:0000313" key="3">
    <source>
        <dbReference type="Proteomes" id="UP001473063"/>
    </source>
</evidence>
<reference evidence="2 3" key="1">
    <citation type="submission" date="2024-03" db="EMBL/GenBank/DDBJ databases">
        <title>Human intestinal bacterial collection.</title>
        <authorList>
            <person name="Pauvert C."/>
            <person name="Hitch T.C.A."/>
            <person name="Clavel T."/>
        </authorList>
    </citation>
    <scope>NUCLEOTIDE SEQUENCE [LARGE SCALE GENOMIC DNA]</scope>
    <source>
        <strain evidence="2 3">CLA-JM-H16</strain>
    </source>
</reference>
<evidence type="ECO:0000256" key="1">
    <source>
        <dbReference type="SAM" id="Phobius"/>
    </source>
</evidence>
<dbReference type="InterPro" id="IPR002528">
    <property type="entry name" value="MATE_fam"/>
</dbReference>
<keyword evidence="1" id="KW-0812">Transmembrane</keyword>
<name>A0ABV1BGX9_9FIRM</name>
<accession>A0ABV1BGX9</accession>
<dbReference type="EMBL" id="JBBMEJ010000008">
    <property type="protein sequence ID" value="MEQ2370956.1"/>
    <property type="molecule type" value="Genomic_DNA"/>
</dbReference>
<sequence>MEQKTLLFTDQKIKEMIIPLFLEQLLLFSVGFSVVIMLFVLVGNRWMLQLLFGKVEAPVMDACVTYLRISAYSYPALAIYNAGAAVYRNLGKTNVTIGNLAGTDPQCFQCDSVSFFGCLK</sequence>
<keyword evidence="1" id="KW-0472">Membrane</keyword>
<proteinExistence type="predicted"/>
<evidence type="ECO:0000313" key="2">
    <source>
        <dbReference type="EMBL" id="MEQ2370956.1"/>
    </source>
</evidence>
<keyword evidence="3" id="KW-1185">Reference proteome</keyword>
<protein>
    <submittedName>
        <fullName evidence="2">MATE family efflux transporter</fullName>
    </submittedName>
</protein>
<gene>
    <name evidence="2" type="ORF">WMO28_08355</name>
</gene>
<dbReference type="Pfam" id="PF01554">
    <property type="entry name" value="MatE"/>
    <property type="match status" value="1"/>
</dbReference>
<keyword evidence="1" id="KW-1133">Transmembrane helix</keyword>
<comment type="caution">
    <text evidence="2">The sequence shown here is derived from an EMBL/GenBank/DDBJ whole genome shotgun (WGS) entry which is preliminary data.</text>
</comment>
<feature type="transmembrane region" description="Helical" evidence="1">
    <location>
        <begin position="20"/>
        <end position="42"/>
    </location>
</feature>